<reference evidence="2" key="1">
    <citation type="submission" date="2015-03" db="EMBL/GenBank/DDBJ databases">
        <title>Draft genome sequence of a novel methanotroph (Sn10-6) isolated from flooded ricefield rhizosphere in India.</title>
        <authorList>
            <person name="Pandit P.S."/>
            <person name="Pore S.D."/>
            <person name="Arora P."/>
            <person name="Kapse N.G."/>
            <person name="Dhakephalkar P.K."/>
            <person name="Rahalkar M.C."/>
        </authorList>
    </citation>
    <scope>NUCLEOTIDE SEQUENCE [LARGE SCALE GENOMIC DNA]</scope>
    <source>
        <strain evidence="2">Sn10-6</strain>
    </source>
</reference>
<keyword evidence="2" id="KW-1185">Reference proteome</keyword>
<proteinExistence type="predicted"/>
<name>A0A0F3IK54_9GAMM</name>
<accession>A0A0F3IK54</accession>
<protein>
    <submittedName>
        <fullName evidence="1">Plasmid stabilization protein</fullName>
    </submittedName>
</protein>
<gene>
    <name evidence="1" type="ORF">VZ94_14410</name>
</gene>
<evidence type="ECO:0000313" key="2">
    <source>
        <dbReference type="Proteomes" id="UP000033684"/>
    </source>
</evidence>
<sequence>MRAAKHFLKKYPQLKEDLQDTLLLLSEDAFNPKLKTHKLKGELLGSWACSAGYDLRIVFEFVEFENAEALLLQTLGTHDEVY</sequence>
<reference evidence="1 2" key="2">
    <citation type="journal article" date="2016" name="Microb. Ecol.">
        <title>Genome Characteristics of a Novel Type I Methanotroph (Sn10-6) Isolated from a Flooded Indian Rice Field.</title>
        <authorList>
            <person name="Rahalkar M.C."/>
            <person name="Pandit P.S."/>
            <person name="Dhakephalkar P.K."/>
            <person name="Pore S."/>
            <person name="Arora P."/>
            <person name="Kapse N."/>
        </authorList>
    </citation>
    <scope>NUCLEOTIDE SEQUENCE [LARGE SCALE GENOMIC DNA]</scope>
    <source>
        <strain evidence="1 2">Sn10-6</strain>
    </source>
</reference>
<dbReference type="SUPFAM" id="SSF143011">
    <property type="entry name" value="RelE-like"/>
    <property type="match status" value="1"/>
</dbReference>
<organism evidence="1 2">
    <name type="scientific">Methylocucumis oryzae</name>
    <dbReference type="NCBI Taxonomy" id="1632867"/>
    <lineage>
        <taxon>Bacteria</taxon>
        <taxon>Pseudomonadati</taxon>
        <taxon>Pseudomonadota</taxon>
        <taxon>Gammaproteobacteria</taxon>
        <taxon>Methylococcales</taxon>
        <taxon>Methylococcaceae</taxon>
        <taxon>Methylocucumis</taxon>
    </lineage>
</organism>
<evidence type="ECO:0000313" key="1">
    <source>
        <dbReference type="EMBL" id="KJV05964.1"/>
    </source>
</evidence>
<comment type="caution">
    <text evidence="1">The sequence shown here is derived from an EMBL/GenBank/DDBJ whole genome shotgun (WGS) entry which is preliminary data.</text>
</comment>
<dbReference type="AlphaFoldDB" id="A0A0F3IK54"/>
<dbReference type="InterPro" id="IPR035093">
    <property type="entry name" value="RelE/ParE_toxin_dom_sf"/>
</dbReference>
<dbReference type="Gene3D" id="3.30.2310.20">
    <property type="entry name" value="RelE-like"/>
    <property type="match status" value="1"/>
</dbReference>
<dbReference type="Proteomes" id="UP000033684">
    <property type="component" value="Unassembled WGS sequence"/>
</dbReference>
<dbReference type="EMBL" id="LAJX01000147">
    <property type="protein sequence ID" value="KJV05964.1"/>
    <property type="molecule type" value="Genomic_DNA"/>
</dbReference>